<dbReference type="EMBL" id="MBFU01000093">
    <property type="protein sequence ID" value="PWA02237.1"/>
    <property type="molecule type" value="Genomic_DNA"/>
</dbReference>
<evidence type="ECO:0000313" key="5">
    <source>
        <dbReference type="Proteomes" id="UP000245591"/>
    </source>
</evidence>
<dbReference type="Gene3D" id="2.40.50.40">
    <property type="match status" value="1"/>
</dbReference>
<dbReference type="PANTHER" id="PTHR22812">
    <property type="entry name" value="CHROMOBOX PROTEIN"/>
    <property type="match status" value="1"/>
</dbReference>
<dbReference type="InterPro" id="IPR016197">
    <property type="entry name" value="Chromo-like_dom_sf"/>
</dbReference>
<comment type="subcellular location">
    <subcellularLocation>
        <location evidence="1">Nucleus</location>
    </subcellularLocation>
</comment>
<dbReference type="GO" id="GO:0005634">
    <property type="term" value="C:nucleus"/>
    <property type="evidence" value="ECO:0007669"/>
    <property type="project" value="UniProtKB-SubCell"/>
</dbReference>
<comment type="caution">
    <text evidence="4">The sequence shown here is derived from an EMBL/GenBank/DDBJ whole genome shotgun (WGS) entry which is preliminary data.</text>
</comment>
<evidence type="ECO:0000256" key="2">
    <source>
        <dbReference type="ARBA" id="ARBA00023242"/>
    </source>
</evidence>
<dbReference type="PROSITE" id="PS50013">
    <property type="entry name" value="CHROMO_2"/>
    <property type="match status" value="1"/>
</dbReference>
<evidence type="ECO:0000313" key="4">
    <source>
        <dbReference type="EMBL" id="PWA02237.1"/>
    </source>
</evidence>
<proteinExistence type="predicted"/>
<keyword evidence="2" id="KW-0539">Nucleus</keyword>
<dbReference type="Pfam" id="PF00385">
    <property type="entry name" value="Chromo"/>
    <property type="match status" value="1"/>
</dbReference>
<dbReference type="InterPro" id="IPR051219">
    <property type="entry name" value="Heterochromatin_chromo-domain"/>
</dbReference>
<feature type="non-terminal residue" evidence="4">
    <location>
        <position position="1"/>
    </location>
</feature>
<name>A0A2U1JAV4_SMIAN</name>
<gene>
    <name evidence="4" type="ORF">BB558_001637</name>
</gene>
<organism evidence="4 5">
    <name type="scientific">Smittium angustum</name>
    <dbReference type="NCBI Taxonomy" id="133377"/>
    <lineage>
        <taxon>Eukaryota</taxon>
        <taxon>Fungi</taxon>
        <taxon>Fungi incertae sedis</taxon>
        <taxon>Zoopagomycota</taxon>
        <taxon>Kickxellomycotina</taxon>
        <taxon>Harpellomycetes</taxon>
        <taxon>Harpellales</taxon>
        <taxon>Legeriomycetaceae</taxon>
        <taxon>Smittium</taxon>
    </lineage>
</organism>
<sequence>KPSLIQTPVATLHKDTSVFLLLDSKLKYGKLYYFLDWEGYTPADRSWEPADNLNCHDLITDFHLSHPSKPHLSLKIRHVDFAFSASSS</sequence>
<feature type="domain" description="Chromo" evidence="3">
    <location>
        <begin position="16"/>
        <end position="63"/>
    </location>
</feature>
<protein>
    <recommendedName>
        <fullName evidence="3">Chromo domain-containing protein</fullName>
    </recommendedName>
</protein>
<dbReference type="InterPro" id="IPR000953">
    <property type="entry name" value="Chromo/chromo_shadow_dom"/>
</dbReference>
<dbReference type="AlphaFoldDB" id="A0A2U1JAV4"/>
<accession>A0A2U1JAV4</accession>
<keyword evidence="5" id="KW-1185">Reference proteome</keyword>
<evidence type="ECO:0000256" key="1">
    <source>
        <dbReference type="ARBA" id="ARBA00004123"/>
    </source>
</evidence>
<dbReference type="SUPFAM" id="SSF54160">
    <property type="entry name" value="Chromo domain-like"/>
    <property type="match status" value="1"/>
</dbReference>
<dbReference type="InterPro" id="IPR023780">
    <property type="entry name" value="Chromo_domain"/>
</dbReference>
<evidence type="ECO:0000259" key="3">
    <source>
        <dbReference type="PROSITE" id="PS50013"/>
    </source>
</evidence>
<dbReference type="Proteomes" id="UP000245591">
    <property type="component" value="Unassembled WGS sequence"/>
</dbReference>
<reference evidence="4 5" key="1">
    <citation type="journal article" date="2018" name="MBio">
        <title>Comparative Genomics Reveals the Core Gene Toolbox for the Fungus-Insect Symbiosis.</title>
        <authorList>
            <person name="Wang Y."/>
            <person name="Stata M."/>
            <person name="Wang W."/>
            <person name="Stajich J.E."/>
            <person name="White M.M."/>
            <person name="Moncalvo J.M."/>
        </authorList>
    </citation>
    <scope>NUCLEOTIDE SEQUENCE [LARGE SCALE GENOMIC DNA]</scope>
    <source>
        <strain evidence="4 5">AUS-126-30</strain>
    </source>
</reference>